<name>A0ABR1VCE9_9PEZI</name>
<evidence type="ECO:0000313" key="1">
    <source>
        <dbReference type="EMBL" id="KAK8068879.1"/>
    </source>
</evidence>
<dbReference type="RefSeq" id="XP_066716173.1">
    <property type="nucleotide sequence ID" value="XM_066856904.1"/>
</dbReference>
<dbReference type="EMBL" id="JAQQWL010000006">
    <property type="protein sequence ID" value="KAK8068879.1"/>
    <property type="molecule type" value="Genomic_DNA"/>
</dbReference>
<gene>
    <name evidence="1" type="ORF">PG994_005495</name>
</gene>
<dbReference type="Proteomes" id="UP001480595">
    <property type="component" value="Unassembled WGS sequence"/>
</dbReference>
<comment type="caution">
    <text evidence="1">The sequence shown here is derived from an EMBL/GenBank/DDBJ whole genome shotgun (WGS) entry which is preliminary data.</text>
</comment>
<organism evidence="1 2">
    <name type="scientific">Apiospora phragmitis</name>
    <dbReference type="NCBI Taxonomy" id="2905665"/>
    <lineage>
        <taxon>Eukaryota</taxon>
        <taxon>Fungi</taxon>
        <taxon>Dikarya</taxon>
        <taxon>Ascomycota</taxon>
        <taxon>Pezizomycotina</taxon>
        <taxon>Sordariomycetes</taxon>
        <taxon>Xylariomycetidae</taxon>
        <taxon>Amphisphaeriales</taxon>
        <taxon>Apiosporaceae</taxon>
        <taxon>Apiospora</taxon>
    </lineage>
</organism>
<proteinExistence type="predicted"/>
<accession>A0ABR1VCE9</accession>
<sequence length="354" mass="39962">MSTASKDLTSESAKTRRQEVLDASLDHFSRLGHTETSVRQIALPKLTAMAEKQFLDWLLALEESDPRREAGLAGFLSEDYAAWSVDAHIWEHLRDNDGEYQHPWATSIPKQTANVEDIHVGMVKNGQVINTLYKCIGAKQAETNQLVRIVEDLWDDKVRFLPDALPWDSVGNKKEFDRWSDGIDGDDKYLLGVRDGIFHAEAQIRNSSVHYASALPEADDSTGSSDLVDLVPRPTPPTEEPTVVLREVKPKPPSMWGNFCAMQAHGIDYDALYMMCPLGEWERFRKLVRPFPLAGVVSPEWVNCVFVNVRTGCDHPYDNLSVVLEQKRPDLMSYCCDPAVTLLLMLIEPYSLLF</sequence>
<evidence type="ECO:0000313" key="2">
    <source>
        <dbReference type="Proteomes" id="UP001480595"/>
    </source>
</evidence>
<dbReference type="GeneID" id="92089967"/>
<reference evidence="1 2" key="1">
    <citation type="submission" date="2023-01" db="EMBL/GenBank/DDBJ databases">
        <title>Analysis of 21 Apiospora genomes using comparative genomics revels a genus with tremendous synthesis potential of carbohydrate active enzymes and secondary metabolites.</title>
        <authorList>
            <person name="Sorensen T."/>
        </authorList>
    </citation>
    <scope>NUCLEOTIDE SEQUENCE [LARGE SCALE GENOMIC DNA]</scope>
    <source>
        <strain evidence="1 2">CBS 135458</strain>
    </source>
</reference>
<keyword evidence="2" id="KW-1185">Reference proteome</keyword>
<protein>
    <submittedName>
        <fullName evidence="1">Glutathione synthetase ATP-binding domain-like protein</fullName>
    </submittedName>
</protein>